<dbReference type="OrthoDB" id="9805455at2"/>
<keyword evidence="7 15" id="KW-0479">Metal-binding</keyword>
<dbReference type="InterPro" id="IPR045864">
    <property type="entry name" value="aa-tRNA-synth_II/BPL/LPL"/>
</dbReference>
<dbReference type="Gene3D" id="3.30.70.380">
    <property type="entry name" value="Ferrodoxin-fold anticodon-binding domain"/>
    <property type="match status" value="1"/>
</dbReference>
<evidence type="ECO:0000256" key="15">
    <source>
        <dbReference type="HAMAP-Rule" id="MF_00283"/>
    </source>
</evidence>
<dbReference type="FunFam" id="3.30.56.10:FF:000002">
    <property type="entry name" value="Phenylalanine--tRNA ligase beta subunit"/>
    <property type="match status" value="1"/>
</dbReference>
<dbReference type="GO" id="GO:0009328">
    <property type="term" value="C:phenylalanine-tRNA ligase complex"/>
    <property type="evidence" value="ECO:0007669"/>
    <property type="project" value="TreeGrafter"/>
</dbReference>
<dbReference type="Pfam" id="PF01588">
    <property type="entry name" value="tRNA_bind"/>
    <property type="match status" value="1"/>
</dbReference>
<keyword evidence="4 15" id="KW-0963">Cytoplasm</keyword>
<feature type="domain" description="FDX-ACB" evidence="18">
    <location>
        <begin position="701"/>
        <end position="794"/>
    </location>
</feature>
<dbReference type="InterPro" id="IPR041616">
    <property type="entry name" value="PheRS_beta_core"/>
</dbReference>
<dbReference type="GO" id="GO:0000287">
    <property type="term" value="F:magnesium ion binding"/>
    <property type="evidence" value="ECO:0007669"/>
    <property type="project" value="UniProtKB-UniRule"/>
</dbReference>
<dbReference type="RefSeq" id="WP_136130744.1">
    <property type="nucleotide sequence ID" value="NZ_PDKT01000001.1"/>
</dbReference>
<dbReference type="Gene3D" id="2.40.50.140">
    <property type="entry name" value="Nucleic acid-binding proteins"/>
    <property type="match status" value="1"/>
</dbReference>
<evidence type="ECO:0000256" key="12">
    <source>
        <dbReference type="ARBA" id="ARBA00022917"/>
    </source>
</evidence>
<comment type="cofactor">
    <cofactor evidence="15">
        <name>Mg(2+)</name>
        <dbReference type="ChEBI" id="CHEBI:18420"/>
    </cofactor>
    <text evidence="15">Binds 2 magnesium ions per tetramer.</text>
</comment>
<dbReference type="PANTHER" id="PTHR10947:SF0">
    <property type="entry name" value="PHENYLALANINE--TRNA LIGASE BETA SUBUNIT"/>
    <property type="match status" value="1"/>
</dbReference>
<dbReference type="Pfam" id="PF03483">
    <property type="entry name" value="B3_4"/>
    <property type="match status" value="1"/>
</dbReference>
<dbReference type="InterPro" id="IPR012340">
    <property type="entry name" value="NA-bd_OB-fold"/>
</dbReference>
<dbReference type="InterPro" id="IPR033714">
    <property type="entry name" value="tRNA_bind_bactPheRS"/>
</dbReference>
<comment type="caution">
    <text evidence="20">The sequence shown here is derived from an EMBL/GenBank/DDBJ whole genome shotgun (WGS) entry which is preliminary data.</text>
</comment>
<dbReference type="InterPro" id="IPR004532">
    <property type="entry name" value="Phe-tRNA-ligase_IIc_bsu_bact"/>
</dbReference>
<dbReference type="SMART" id="SM00874">
    <property type="entry name" value="B5"/>
    <property type="match status" value="1"/>
</dbReference>
<dbReference type="EC" id="6.1.1.20" evidence="15"/>
<dbReference type="SMART" id="SM00896">
    <property type="entry name" value="FDX-ACB"/>
    <property type="match status" value="1"/>
</dbReference>
<comment type="subcellular location">
    <subcellularLocation>
        <location evidence="1 15">Cytoplasm</location>
    </subcellularLocation>
</comment>
<evidence type="ECO:0000259" key="18">
    <source>
        <dbReference type="PROSITE" id="PS51447"/>
    </source>
</evidence>
<dbReference type="SUPFAM" id="SSF56037">
    <property type="entry name" value="PheT/TilS domain"/>
    <property type="match status" value="1"/>
</dbReference>
<comment type="catalytic activity">
    <reaction evidence="14 15">
        <text>tRNA(Phe) + L-phenylalanine + ATP = L-phenylalanyl-tRNA(Phe) + AMP + diphosphate + H(+)</text>
        <dbReference type="Rhea" id="RHEA:19413"/>
        <dbReference type="Rhea" id="RHEA-COMP:9668"/>
        <dbReference type="Rhea" id="RHEA-COMP:9699"/>
        <dbReference type="ChEBI" id="CHEBI:15378"/>
        <dbReference type="ChEBI" id="CHEBI:30616"/>
        <dbReference type="ChEBI" id="CHEBI:33019"/>
        <dbReference type="ChEBI" id="CHEBI:58095"/>
        <dbReference type="ChEBI" id="CHEBI:78442"/>
        <dbReference type="ChEBI" id="CHEBI:78531"/>
        <dbReference type="ChEBI" id="CHEBI:456215"/>
        <dbReference type="EC" id="6.1.1.20"/>
    </reaction>
</comment>
<evidence type="ECO:0000259" key="17">
    <source>
        <dbReference type="PROSITE" id="PS50886"/>
    </source>
</evidence>
<dbReference type="PROSITE" id="PS51483">
    <property type="entry name" value="B5"/>
    <property type="match status" value="1"/>
</dbReference>
<dbReference type="PROSITE" id="PS50886">
    <property type="entry name" value="TRBD"/>
    <property type="match status" value="1"/>
</dbReference>
<dbReference type="GO" id="GO:0004826">
    <property type="term" value="F:phenylalanine-tRNA ligase activity"/>
    <property type="evidence" value="ECO:0007669"/>
    <property type="project" value="UniProtKB-UniRule"/>
</dbReference>
<dbReference type="Pfam" id="PF03484">
    <property type="entry name" value="B5"/>
    <property type="match status" value="1"/>
</dbReference>
<keyword evidence="10 15" id="KW-0460">Magnesium</keyword>
<dbReference type="NCBIfam" id="TIGR00472">
    <property type="entry name" value="pheT_bact"/>
    <property type="match status" value="1"/>
</dbReference>
<dbReference type="Gene3D" id="3.50.40.10">
    <property type="entry name" value="Phenylalanyl-trna Synthetase, Chain B, domain 3"/>
    <property type="match status" value="1"/>
</dbReference>
<evidence type="ECO:0000256" key="2">
    <source>
        <dbReference type="ARBA" id="ARBA00008653"/>
    </source>
</evidence>
<dbReference type="SUPFAM" id="SSF50249">
    <property type="entry name" value="Nucleic acid-binding proteins"/>
    <property type="match status" value="1"/>
</dbReference>
<dbReference type="SMART" id="SM00873">
    <property type="entry name" value="B3_4"/>
    <property type="match status" value="1"/>
</dbReference>
<feature type="domain" description="TRNA-binding" evidence="17">
    <location>
        <begin position="39"/>
        <end position="147"/>
    </location>
</feature>
<dbReference type="EMBL" id="PDKT01000001">
    <property type="protein sequence ID" value="PPI88134.1"/>
    <property type="molecule type" value="Genomic_DNA"/>
</dbReference>
<evidence type="ECO:0000256" key="10">
    <source>
        <dbReference type="ARBA" id="ARBA00022842"/>
    </source>
</evidence>
<reference evidence="20 21" key="1">
    <citation type="journal article" date="2018" name="Genome Biol. Evol.">
        <title>Cladogenesis and Genomic Streamlining in Extracellular Endosymbionts of Tropical Stink Bugs.</title>
        <authorList>
            <person name="Otero-Bravo A."/>
            <person name="Goffredi S."/>
            <person name="Sabree Z.L."/>
        </authorList>
    </citation>
    <scope>NUCLEOTIDE SEQUENCE [LARGE SCALE GENOMIC DNA]</scope>
    <source>
        <strain evidence="20 21">SoEE</strain>
    </source>
</reference>
<feature type="binding site" evidence="15">
    <location>
        <position position="453"/>
    </location>
    <ligand>
        <name>Mg(2+)</name>
        <dbReference type="ChEBI" id="CHEBI:18420"/>
        <note>shared with alpha subunit</note>
    </ligand>
</feature>
<dbReference type="Gene3D" id="3.30.930.10">
    <property type="entry name" value="Bira Bifunctional Protein, Domain 2"/>
    <property type="match status" value="1"/>
</dbReference>
<dbReference type="InterPro" id="IPR036690">
    <property type="entry name" value="Fdx_antiC-bd_sf"/>
</dbReference>
<evidence type="ECO:0000256" key="16">
    <source>
        <dbReference type="PROSITE-ProRule" id="PRU00209"/>
    </source>
</evidence>
<evidence type="ECO:0000256" key="14">
    <source>
        <dbReference type="ARBA" id="ARBA00049255"/>
    </source>
</evidence>
<evidence type="ECO:0000256" key="9">
    <source>
        <dbReference type="ARBA" id="ARBA00022840"/>
    </source>
</evidence>
<evidence type="ECO:0000259" key="19">
    <source>
        <dbReference type="PROSITE" id="PS51483"/>
    </source>
</evidence>
<feature type="domain" description="B5" evidence="19">
    <location>
        <begin position="400"/>
        <end position="475"/>
    </location>
</feature>
<keyword evidence="13 15" id="KW-0030">Aminoacyl-tRNA synthetase</keyword>
<dbReference type="HAMAP" id="MF_00283">
    <property type="entry name" value="Phe_tRNA_synth_beta1"/>
    <property type="match status" value="1"/>
</dbReference>
<keyword evidence="5 16" id="KW-0820">tRNA-binding</keyword>
<evidence type="ECO:0000256" key="3">
    <source>
        <dbReference type="ARBA" id="ARBA00011209"/>
    </source>
</evidence>
<dbReference type="Gene3D" id="3.30.56.10">
    <property type="match status" value="2"/>
</dbReference>
<evidence type="ECO:0000256" key="7">
    <source>
        <dbReference type="ARBA" id="ARBA00022723"/>
    </source>
</evidence>
<dbReference type="InterPro" id="IPR045060">
    <property type="entry name" value="Phe-tRNA-ligase_IIc_bsu"/>
</dbReference>
<dbReference type="AlphaFoldDB" id="A0A2P5T0L2"/>
<keyword evidence="11 16" id="KW-0694">RNA-binding</keyword>
<comment type="similarity">
    <text evidence="2 15">Belongs to the phenylalanyl-tRNA synthetase beta subunit family. Type 1 subfamily.</text>
</comment>
<evidence type="ECO:0000256" key="1">
    <source>
        <dbReference type="ARBA" id="ARBA00004496"/>
    </source>
</evidence>
<keyword evidence="8 15" id="KW-0547">Nucleotide-binding</keyword>
<comment type="subunit">
    <text evidence="3 15">Tetramer of two alpha and two beta subunits.</text>
</comment>
<dbReference type="InterPro" id="IPR005121">
    <property type="entry name" value="Fdx_antiC-bd"/>
</dbReference>
<dbReference type="SUPFAM" id="SSF55681">
    <property type="entry name" value="Class II aaRS and biotin synthetases"/>
    <property type="match status" value="1"/>
</dbReference>
<evidence type="ECO:0000256" key="13">
    <source>
        <dbReference type="ARBA" id="ARBA00023146"/>
    </source>
</evidence>
<dbReference type="PROSITE" id="PS51447">
    <property type="entry name" value="FDX_ACB"/>
    <property type="match status" value="1"/>
</dbReference>
<gene>
    <name evidence="15" type="primary">pheT</name>
    <name evidence="20" type="ORF">CRV12_00650</name>
</gene>
<dbReference type="FunFam" id="3.30.930.10:FF:000022">
    <property type="entry name" value="Phenylalanine--tRNA ligase beta subunit"/>
    <property type="match status" value="1"/>
</dbReference>
<dbReference type="GO" id="GO:0000049">
    <property type="term" value="F:tRNA binding"/>
    <property type="evidence" value="ECO:0007669"/>
    <property type="project" value="UniProtKB-UniRule"/>
</dbReference>
<evidence type="ECO:0000256" key="4">
    <source>
        <dbReference type="ARBA" id="ARBA00022490"/>
    </source>
</evidence>
<dbReference type="PANTHER" id="PTHR10947">
    <property type="entry name" value="PHENYLALANYL-TRNA SYNTHETASE BETA CHAIN AND LEUCINE-RICH REPEAT-CONTAINING PROTEIN 47"/>
    <property type="match status" value="1"/>
</dbReference>
<feature type="binding site" evidence="15">
    <location>
        <position position="462"/>
    </location>
    <ligand>
        <name>Mg(2+)</name>
        <dbReference type="ChEBI" id="CHEBI:18420"/>
        <note>shared with alpha subunit</note>
    </ligand>
</feature>
<dbReference type="GO" id="GO:0005524">
    <property type="term" value="F:ATP binding"/>
    <property type="evidence" value="ECO:0007669"/>
    <property type="project" value="UniProtKB-UniRule"/>
</dbReference>
<accession>A0A2P5T0L2</accession>
<dbReference type="InterPro" id="IPR020825">
    <property type="entry name" value="Phe-tRNA_synthase-like_B3/B4"/>
</dbReference>
<dbReference type="Pfam" id="PF17759">
    <property type="entry name" value="tRNA_synthFbeta"/>
    <property type="match status" value="1"/>
</dbReference>
<protein>
    <recommendedName>
        <fullName evidence="15">Phenylalanine--tRNA ligase beta subunit</fullName>
        <ecNumber evidence="15">6.1.1.20</ecNumber>
    </recommendedName>
    <alternativeName>
        <fullName evidence="15">Phenylalanyl-tRNA synthetase beta subunit</fullName>
        <shortName evidence="15">PheRS</shortName>
    </alternativeName>
</protein>
<evidence type="ECO:0000256" key="8">
    <source>
        <dbReference type="ARBA" id="ARBA00022741"/>
    </source>
</evidence>
<dbReference type="GO" id="GO:0006432">
    <property type="term" value="P:phenylalanyl-tRNA aminoacylation"/>
    <property type="evidence" value="ECO:0007669"/>
    <property type="project" value="UniProtKB-UniRule"/>
</dbReference>
<keyword evidence="6 15" id="KW-0436">Ligase</keyword>
<dbReference type="CDD" id="cd02796">
    <property type="entry name" value="tRNA_bind_bactPheRS"/>
    <property type="match status" value="1"/>
</dbReference>
<evidence type="ECO:0000256" key="6">
    <source>
        <dbReference type="ARBA" id="ARBA00022598"/>
    </source>
</evidence>
<keyword evidence="9 15" id="KW-0067">ATP-binding</keyword>
<dbReference type="FunFam" id="3.30.70.380:FF:000001">
    <property type="entry name" value="Phenylalanine--tRNA ligase beta subunit"/>
    <property type="match status" value="1"/>
</dbReference>
<evidence type="ECO:0000256" key="5">
    <source>
        <dbReference type="ARBA" id="ARBA00022555"/>
    </source>
</evidence>
<feature type="binding site" evidence="15">
    <location>
        <position position="463"/>
    </location>
    <ligand>
        <name>Mg(2+)</name>
        <dbReference type="ChEBI" id="CHEBI:18420"/>
        <note>shared with alpha subunit</note>
    </ligand>
</feature>
<dbReference type="InterPro" id="IPR002547">
    <property type="entry name" value="tRNA-bd_dom"/>
</dbReference>
<dbReference type="SUPFAM" id="SSF46955">
    <property type="entry name" value="Putative DNA-binding domain"/>
    <property type="match status" value="1"/>
</dbReference>
<dbReference type="SUPFAM" id="SSF54991">
    <property type="entry name" value="Anticodon-binding domain of PheRS"/>
    <property type="match status" value="1"/>
</dbReference>
<dbReference type="Pfam" id="PF03147">
    <property type="entry name" value="FDX-ACB"/>
    <property type="match status" value="1"/>
</dbReference>
<sequence length="795" mass="90135">MKFSELWLREWVDLTLDSNTLCKQITMLGLEVENISSVINSFNDIVTGIIIECKTHSNADKLKLTKVNIGNGNVLNIICNSINCRVGLKVAVAPIGAILPGDKKVKEINVHGNVSEGIICSFSTLGISNIDDLIELPSNMPIGKNAYNFLNIHDNIIEVNITPNRADCFSIIGIARDIAALNCLSLKQFINKPIPATINDILSIYINEVNSCPIYLTRIIKDIDIKVTTPLWIKEKLRRCGIASVNILTDINNYILMEIGQPIQTFDLDHIDGYIVVRMAREGEVLTLIDNKKIKLNPKILVIADKNKILSLAGICEGFYANISNQTKNILLGSAYFNPLSIINNVRFYNLNSEASHRYERGVDYKLQYKAIEYATKLIIDICNGKAGPITDYTNYKSLPSNIIIDLNRKKLDRLVGFTITDTNVSDILTRLGFCIYKKNGKWIVTVPSWRFDILLEEDLIEEIIRIFGYENIPNIPATTQLVITEQLDTNLLLKRIKNFLVDKGYQEVITYSFVDPKLQKLLHPNQNAVPIINPISQDMSVMRLSLWTGLINILIYNQNYQQNKIRLFESGYCFIPNKKFKLGVGQKFMIAGILSGNISEEHWDFKPQLIDFYDLKGDLESLFELSNNIKNISFHPEVNLALHPGKSAAIYLCDKKIGFIGAIHPNIQNKLKIKNETLVFELFWNELTSYKPVFKVQEISRFPINRRDISIIVDEIIPAEDIIALCKKIGINQLVGINLLDVYRGKGISKGYKSLTMSLILQDTKRTLKEEEIAIIVNKYIMALKEKFQVTLRN</sequence>
<dbReference type="InterPro" id="IPR005146">
    <property type="entry name" value="B3/B4_tRNA-bd"/>
</dbReference>
<proteinExistence type="inferred from homology"/>
<dbReference type="InterPro" id="IPR009061">
    <property type="entry name" value="DNA-bd_dom_put_sf"/>
</dbReference>
<dbReference type="CDD" id="cd00769">
    <property type="entry name" value="PheRS_beta_core"/>
    <property type="match status" value="1"/>
</dbReference>
<dbReference type="Proteomes" id="UP000296153">
    <property type="component" value="Unassembled WGS sequence"/>
</dbReference>
<organism evidence="20 21">
    <name type="scientific">Candidatus Pantoea edessiphila</name>
    <dbReference type="NCBI Taxonomy" id="2044610"/>
    <lineage>
        <taxon>Bacteria</taxon>
        <taxon>Pseudomonadati</taxon>
        <taxon>Pseudomonadota</taxon>
        <taxon>Gammaproteobacteria</taxon>
        <taxon>Enterobacterales</taxon>
        <taxon>Erwiniaceae</taxon>
        <taxon>Pantoea</taxon>
    </lineage>
</organism>
<name>A0A2P5T0L2_9GAMM</name>
<dbReference type="InterPro" id="IPR005147">
    <property type="entry name" value="tRNA_synthase_B5-dom"/>
</dbReference>
<evidence type="ECO:0000313" key="20">
    <source>
        <dbReference type="EMBL" id="PPI88134.1"/>
    </source>
</evidence>
<evidence type="ECO:0000313" key="21">
    <source>
        <dbReference type="Proteomes" id="UP000296153"/>
    </source>
</evidence>
<keyword evidence="12 15" id="KW-0648">Protein biosynthesis</keyword>
<feature type="binding site" evidence="15">
    <location>
        <position position="459"/>
    </location>
    <ligand>
        <name>Mg(2+)</name>
        <dbReference type="ChEBI" id="CHEBI:18420"/>
        <note>shared with alpha subunit</note>
    </ligand>
</feature>
<evidence type="ECO:0000256" key="11">
    <source>
        <dbReference type="ARBA" id="ARBA00022884"/>
    </source>
</evidence>